<evidence type="ECO:0000256" key="7">
    <source>
        <dbReference type="ARBA" id="ARBA00022679"/>
    </source>
</evidence>
<keyword evidence="7 13" id="KW-0808">Transferase</keyword>
<protein>
    <recommendedName>
        <fullName evidence="3">16S rRNA (uracil(1498)-N(3))-methyltransferase</fullName>
        <ecNumber evidence="3">2.1.1.193</ecNumber>
    </recommendedName>
</protein>
<dbReference type="SUPFAM" id="SSF75217">
    <property type="entry name" value="alpha/beta knot"/>
    <property type="match status" value="1"/>
</dbReference>
<comment type="similarity">
    <text evidence="2">Belongs to the RNA methyltransferase RsmE family.</text>
</comment>
<dbReference type="NCBIfam" id="TIGR00046">
    <property type="entry name" value="RsmE family RNA methyltransferase"/>
    <property type="match status" value="1"/>
</dbReference>
<dbReference type="GO" id="GO:0070042">
    <property type="term" value="F:rRNA (uridine-N3-)-methyltransferase activity"/>
    <property type="evidence" value="ECO:0007669"/>
    <property type="project" value="TreeGrafter"/>
</dbReference>
<reference evidence="13 14" key="1">
    <citation type="journal article" date="2015" name="Microbes Environ.">
        <title>Distribution and evolution of nitrogen fixation genes in the phylum bacteroidetes.</title>
        <authorList>
            <person name="Inoue J."/>
            <person name="Oshima K."/>
            <person name="Suda W."/>
            <person name="Sakamoto M."/>
            <person name="Iino T."/>
            <person name="Noda S."/>
            <person name="Hongoh Y."/>
            <person name="Hattori M."/>
            <person name="Ohkuma M."/>
        </authorList>
    </citation>
    <scope>NUCLEOTIDE SEQUENCE [LARGE SCALE GENOMIC DNA]</scope>
    <source>
        <strain evidence="13">JCM 15548</strain>
    </source>
</reference>
<evidence type="ECO:0000256" key="2">
    <source>
        <dbReference type="ARBA" id="ARBA00005528"/>
    </source>
</evidence>
<evidence type="ECO:0000313" key="13">
    <source>
        <dbReference type="EMBL" id="GAO28664.1"/>
    </source>
</evidence>
<evidence type="ECO:0000256" key="5">
    <source>
        <dbReference type="ARBA" id="ARBA00022552"/>
    </source>
</evidence>
<comment type="function">
    <text evidence="9">Specifically methylates the N3 position of the uracil ring of uridine 1498 (m3U1498) in 16S rRNA. Acts on the fully assembled 30S ribosomal subunit.</text>
</comment>
<accession>A0A0E9LTS7</accession>
<organism evidence="13 14">
    <name type="scientific">Geofilum rubicundum JCM 15548</name>
    <dbReference type="NCBI Taxonomy" id="1236989"/>
    <lineage>
        <taxon>Bacteria</taxon>
        <taxon>Pseudomonadati</taxon>
        <taxon>Bacteroidota</taxon>
        <taxon>Bacteroidia</taxon>
        <taxon>Marinilabiliales</taxon>
        <taxon>Marinilabiliaceae</taxon>
        <taxon>Geofilum</taxon>
    </lineage>
</organism>
<keyword evidence="6 13" id="KW-0489">Methyltransferase</keyword>
<feature type="domain" description="Ribosomal RNA small subunit methyltransferase E methyltransferase" evidence="11">
    <location>
        <begin position="71"/>
        <end position="193"/>
    </location>
</feature>
<sequence length="195" mass="21770">MQLFYEPDILTNGGLLSPEESAHCIRVLRHHSGDSIQIMDGKGHLFEGTIVVASPKACSVKINGQKSQSPASVQCHIAIAPTKNIDRTEWFLEKSTEIGIEWITPIVVKNSERKTIKPPRLEKVITSAIKQSGSYWRPTLKGLTPFNEFIKTPFDGDKFIAHCHNGHEPHLKNVLQKGRNALVLIGPEGDFSRRK</sequence>
<dbReference type="PANTHER" id="PTHR30027:SF3">
    <property type="entry name" value="16S RRNA (URACIL(1498)-N(3))-METHYLTRANSFERASE"/>
    <property type="match status" value="1"/>
</dbReference>
<dbReference type="Pfam" id="PF04452">
    <property type="entry name" value="Methyltrans_RNA"/>
    <property type="match status" value="1"/>
</dbReference>
<evidence type="ECO:0000256" key="4">
    <source>
        <dbReference type="ARBA" id="ARBA00022490"/>
    </source>
</evidence>
<keyword evidence="5" id="KW-0698">rRNA processing</keyword>
<dbReference type="GO" id="GO:0070475">
    <property type="term" value="P:rRNA base methylation"/>
    <property type="evidence" value="ECO:0007669"/>
    <property type="project" value="TreeGrafter"/>
</dbReference>
<dbReference type="InterPro" id="IPR015947">
    <property type="entry name" value="PUA-like_sf"/>
</dbReference>
<evidence type="ECO:0000259" key="12">
    <source>
        <dbReference type="Pfam" id="PF20260"/>
    </source>
</evidence>
<dbReference type="Pfam" id="PF20260">
    <property type="entry name" value="PUA_4"/>
    <property type="match status" value="1"/>
</dbReference>
<comment type="catalytic activity">
    <reaction evidence="10">
        <text>uridine(1498) in 16S rRNA + S-adenosyl-L-methionine = N(3)-methyluridine(1498) in 16S rRNA + S-adenosyl-L-homocysteine + H(+)</text>
        <dbReference type="Rhea" id="RHEA:42920"/>
        <dbReference type="Rhea" id="RHEA-COMP:10283"/>
        <dbReference type="Rhea" id="RHEA-COMP:10284"/>
        <dbReference type="ChEBI" id="CHEBI:15378"/>
        <dbReference type="ChEBI" id="CHEBI:57856"/>
        <dbReference type="ChEBI" id="CHEBI:59789"/>
        <dbReference type="ChEBI" id="CHEBI:65315"/>
        <dbReference type="ChEBI" id="CHEBI:74502"/>
        <dbReference type="EC" id="2.1.1.193"/>
    </reaction>
</comment>
<proteinExistence type="inferred from homology"/>
<evidence type="ECO:0000256" key="3">
    <source>
        <dbReference type="ARBA" id="ARBA00012328"/>
    </source>
</evidence>
<dbReference type="EMBL" id="BAZW01000004">
    <property type="protein sequence ID" value="GAO28664.1"/>
    <property type="molecule type" value="Genomic_DNA"/>
</dbReference>
<dbReference type="GO" id="GO:0005737">
    <property type="term" value="C:cytoplasm"/>
    <property type="evidence" value="ECO:0007669"/>
    <property type="project" value="UniProtKB-SubCell"/>
</dbReference>
<evidence type="ECO:0000256" key="6">
    <source>
        <dbReference type="ARBA" id="ARBA00022603"/>
    </source>
</evidence>
<comment type="caution">
    <text evidence="13">The sequence shown here is derived from an EMBL/GenBank/DDBJ whole genome shotgun (WGS) entry which is preliminary data.</text>
</comment>
<dbReference type="InterPro" id="IPR029028">
    <property type="entry name" value="Alpha/beta_knot_MTases"/>
</dbReference>
<dbReference type="InterPro" id="IPR046887">
    <property type="entry name" value="RsmE_PUA-like"/>
</dbReference>
<keyword evidence="4" id="KW-0963">Cytoplasm</keyword>
<dbReference type="InterPro" id="IPR046886">
    <property type="entry name" value="RsmE_MTase_dom"/>
</dbReference>
<keyword evidence="8" id="KW-0949">S-adenosyl-L-methionine</keyword>
<keyword evidence="14" id="KW-1185">Reference proteome</keyword>
<evidence type="ECO:0000256" key="9">
    <source>
        <dbReference type="ARBA" id="ARBA00025699"/>
    </source>
</evidence>
<dbReference type="PANTHER" id="PTHR30027">
    <property type="entry name" value="RIBOSOMAL RNA SMALL SUBUNIT METHYLTRANSFERASE E"/>
    <property type="match status" value="1"/>
</dbReference>
<dbReference type="Gene3D" id="3.40.1280.10">
    <property type="match status" value="1"/>
</dbReference>
<name>A0A0E9LTS7_9BACT</name>
<evidence type="ECO:0000256" key="1">
    <source>
        <dbReference type="ARBA" id="ARBA00004496"/>
    </source>
</evidence>
<gene>
    <name evidence="13" type="ORF">JCM15548_1786</name>
</gene>
<evidence type="ECO:0000259" key="11">
    <source>
        <dbReference type="Pfam" id="PF04452"/>
    </source>
</evidence>
<dbReference type="STRING" id="1236989.JCM15548_1786"/>
<evidence type="ECO:0000256" key="10">
    <source>
        <dbReference type="ARBA" id="ARBA00047944"/>
    </source>
</evidence>
<evidence type="ECO:0000313" key="14">
    <source>
        <dbReference type="Proteomes" id="UP000032900"/>
    </source>
</evidence>
<dbReference type="InterPro" id="IPR006700">
    <property type="entry name" value="RsmE"/>
</dbReference>
<dbReference type="EC" id="2.1.1.193" evidence="3"/>
<dbReference type="Gene3D" id="2.40.240.20">
    <property type="entry name" value="Hypothetical PUA domain-like, domain 1"/>
    <property type="match status" value="1"/>
</dbReference>
<comment type="subcellular location">
    <subcellularLocation>
        <location evidence="1">Cytoplasm</location>
    </subcellularLocation>
</comment>
<dbReference type="Proteomes" id="UP000032900">
    <property type="component" value="Unassembled WGS sequence"/>
</dbReference>
<evidence type="ECO:0000256" key="8">
    <source>
        <dbReference type="ARBA" id="ARBA00022691"/>
    </source>
</evidence>
<feature type="domain" description="Ribosomal RNA small subunit methyltransferase E PUA-like" evidence="12">
    <location>
        <begin position="17"/>
        <end position="62"/>
    </location>
</feature>
<dbReference type="SUPFAM" id="SSF88697">
    <property type="entry name" value="PUA domain-like"/>
    <property type="match status" value="1"/>
</dbReference>
<dbReference type="InterPro" id="IPR029026">
    <property type="entry name" value="tRNA_m1G_MTases_N"/>
</dbReference>
<dbReference type="AlphaFoldDB" id="A0A0E9LTS7"/>